<evidence type="ECO:0000313" key="2">
    <source>
        <dbReference type="Proteomes" id="UP000182658"/>
    </source>
</evidence>
<sequence length="163" mass="17963">MVTSSPFNINDTLSPPSHTFPTYHFTSYWPSHLVFAQRKAILKKKNEANTDTSPTSNQGSKPLGPIAAIPRQTPRIVWIPHTTTLTCAPVWGFFSDSFHDGSVGGGGGVGFLISGLGPSWQTTWVAAHRKAVCYLISLVYSREFLRRHGALELERVIHCSALR</sequence>
<evidence type="ECO:0000313" key="1">
    <source>
        <dbReference type="EMBL" id="OIW26157.1"/>
    </source>
</evidence>
<reference evidence="1 2" key="1">
    <citation type="submission" date="2016-10" db="EMBL/GenBank/DDBJ databases">
        <title>Draft genome sequence of Coniochaeta ligniaria NRRL30616, a lignocellulolytic fungus for bioabatement of inhibitors in plant biomass hydrolysates.</title>
        <authorList>
            <consortium name="DOE Joint Genome Institute"/>
            <person name="Jimenez D.J."/>
            <person name="Hector R.E."/>
            <person name="Riley R."/>
            <person name="Sun H."/>
            <person name="Grigoriev I.V."/>
            <person name="Van Elsas J.D."/>
            <person name="Nichols N.N."/>
        </authorList>
    </citation>
    <scope>NUCLEOTIDE SEQUENCE [LARGE SCALE GENOMIC DNA]</scope>
    <source>
        <strain evidence="1 2">NRRL 30616</strain>
    </source>
</reference>
<organism evidence="1 2">
    <name type="scientific">Coniochaeta ligniaria NRRL 30616</name>
    <dbReference type="NCBI Taxonomy" id="1408157"/>
    <lineage>
        <taxon>Eukaryota</taxon>
        <taxon>Fungi</taxon>
        <taxon>Dikarya</taxon>
        <taxon>Ascomycota</taxon>
        <taxon>Pezizomycotina</taxon>
        <taxon>Sordariomycetes</taxon>
        <taxon>Sordariomycetidae</taxon>
        <taxon>Coniochaetales</taxon>
        <taxon>Coniochaetaceae</taxon>
        <taxon>Coniochaeta</taxon>
    </lineage>
</organism>
<keyword evidence="2" id="KW-1185">Reference proteome</keyword>
<dbReference type="Proteomes" id="UP000182658">
    <property type="component" value="Unassembled WGS sequence"/>
</dbReference>
<dbReference type="EMBL" id="KV875101">
    <property type="protein sequence ID" value="OIW26157.1"/>
    <property type="molecule type" value="Genomic_DNA"/>
</dbReference>
<accession>A0A1J7IFG1</accession>
<dbReference type="InParanoid" id="A0A1J7IFG1"/>
<dbReference type="AlphaFoldDB" id="A0A1J7IFG1"/>
<proteinExistence type="predicted"/>
<gene>
    <name evidence="1" type="ORF">CONLIGDRAFT_521353</name>
</gene>
<protein>
    <submittedName>
        <fullName evidence="1">Uncharacterized protein</fullName>
    </submittedName>
</protein>
<name>A0A1J7IFG1_9PEZI</name>